<organism evidence="2 3">
    <name type="scientific">Rhizoctonia solani</name>
    <dbReference type="NCBI Taxonomy" id="456999"/>
    <lineage>
        <taxon>Eukaryota</taxon>
        <taxon>Fungi</taxon>
        <taxon>Dikarya</taxon>
        <taxon>Basidiomycota</taxon>
        <taxon>Agaricomycotina</taxon>
        <taxon>Agaricomycetes</taxon>
        <taxon>Cantharellales</taxon>
        <taxon>Ceratobasidiaceae</taxon>
        <taxon>Rhizoctonia</taxon>
    </lineage>
</organism>
<gene>
    <name evidence="2" type="ORF">RhiXN_09443</name>
</gene>
<feature type="compositionally biased region" description="Polar residues" evidence="1">
    <location>
        <begin position="107"/>
        <end position="120"/>
    </location>
</feature>
<reference evidence="2" key="1">
    <citation type="submission" date="2020-05" db="EMBL/GenBank/DDBJ databases">
        <title>Evolutionary and genomic comparisons of hybrid uninucleate and nonhybrid Rhizoctonia fungi.</title>
        <authorList>
            <person name="Li C."/>
            <person name="Chen X."/>
        </authorList>
    </citation>
    <scope>NUCLEOTIDE SEQUENCE</scope>
    <source>
        <strain evidence="2">AG-1 IA</strain>
    </source>
</reference>
<sequence length="186" mass="21008">MNAPALGRFVAVTCGLEVEAARRAEDRPRIDIDEVSDTEYSSPEEETTTPDAAYEANEPQAPTVPRSQRSTFRTSRHLGPLAESDQTPRQLQYHHHPRRAVAKSKRPSASTNHRPISRQATHPRTRKAPVLQLTGLAPPRHTSSAPHRPPTPPKMAEANDQNLHWARERLRDLDRFDGKEELTRNK</sequence>
<evidence type="ECO:0000256" key="1">
    <source>
        <dbReference type="SAM" id="MobiDB-lite"/>
    </source>
</evidence>
<feature type="compositionally biased region" description="Basic residues" evidence="1">
    <location>
        <begin position="92"/>
        <end position="106"/>
    </location>
</feature>
<evidence type="ECO:0000313" key="3">
    <source>
        <dbReference type="Proteomes" id="UP000650533"/>
    </source>
</evidence>
<protein>
    <submittedName>
        <fullName evidence="2">Uncharacterized protein</fullName>
    </submittedName>
</protein>
<dbReference type="EMBL" id="CP059662">
    <property type="protein sequence ID" value="QRW20468.1"/>
    <property type="molecule type" value="Genomic_DNA"/>
</dbReference>
<name>A0A8H8NY54_9AGAM</name>
<dbReference type="GeneID" id="67031722"/>
<proteinExistence type="predicted"/>
<dbReference type="RefSeq" id="XP_043180705.1">
    <property type="nucleotide sequence ID" value="XM_043329259.1"/>
</dbReference>
<dbReference type="KEGG" id="rsx:RhiXN_09443"/>
<dbReference type="Proteomes" id="UP000650533">
    <property type="component" value="Chromosome 5"/>
</dbReference>
<feature type="compositionally biased region" description="Basic and acidic residues" evidence="1">
    <location>
        <begin position="19"/>
        <end position="32"/>
    </location>
</feature>
<dbReference type="AlphaFoldDB" id="A0A8H8NY54"/>
<feature type="region of interest" description="Disordered" evidence="1">
    <location>
        <begin position="19"/>
        <end position="163"/>
    </location>
</feature>
<accession>A0A8H8NY54</accession>
<evidence type="ECO:0000313" key="2">
    <source>
        <dbReference type="EMBL" id="QRW20468.1"/>
    </source>
</evidence>
<feature type="compositionally biased region" description="Acidic residues" evidence="1">
    <location>
        <begin position="33"/>
        <end position="48"/>
    </location>
</feature>